<keyword evidence="6" id="KW-1185">Reference proteome</keyword>
<dbReference type="SMART" id="SM00418">
    <property type="entry name" value="HTH_ARSR"/>
    <property type="match status" value="1"/>
</dbReference>
<dbReference type="AlphaFoldDB" id="A0A7W9YFT2"/>
<dbReference type="PROSITE" id="PS50987">
    <property type="entry name" value="HTH_ARSR_2"/>
    <property type="match status" value="1"/>
</dbReference>
<gene>
    <name evidence="5" type="ORF">HNR23_001344</name>
</gene>
<keyword evidence="2" id="KW-0238">DNA-binding</keyword>
<dbReference type="EMBL" id="JACHDS010000001">
    <property type="protein sequence ID" value="MBB6171284.1"/>
    <property type="molecule type" value="Genomic_DNA"/>
</dbReference>
<dbReference type="Gene3D" id="1.10.10.10">
    <property type="entry name" value="Winged helix-like DNA-binding domain superfamily/Winged helix DNA-binding domain"/>
    <property type="match status" value="1"/>
</dbReference>
<evidence type="ECO:0000256" key="2">
    <source>
        <dbReference type="ARBA" id="ARBA00023125"/>
    </source>
</evidence>
<keyword evidence="3" id="KW-0804">Transcription</keyword>
<name>A0A7W9YFT2_9ACTN</name>
<organism evidence="5 6">
    <name type="scientific">Nocardiopsis mwathae</name>
    <dbReference type="NCBI Taxonomy" id="1472723"/>
    <lineage>
        <taxon>Bacteria</taxon>
        <taxon>Bacillati</taxon>
        <taxon>Actinomycetota</taxon>
        <taxon>Actinomycetes</taxon>
        <taxon>Streptosporangiales</taxon>
        <taxon>Nocardiopsidaceae</taxon>
        <taxon>Nocardiopsis</taxon>
    </lineage>
</organism>
<dbReference type="InterPro" id="IPR011991">
    <property type="entry name" value="ArsR-like_HTH"/>
</dbReference>
<keyword evidence="1" id="KW-0805">Transcription regulation</keyword>
<evidence type="ECO:0000313" key="5">
    <source>
        <dbReference type="EMBL" id="MBB6171284.1"/>
    </source>
</evidence>
<evidence type="ECO:0000256" key="3">
    <source>
        <dbReference type="ARBA" id="ARBA00023163"/>
    </source>
</evidence>
<evidence type="ECO:0000256" key="1">
    <source>
        <dbReference type="ARBA" id="ARBA00023015"/>
    </source>
</evidence>
<comment type="caution">
    <text evidence="5">The sequence shown here is derived from an EMBL/GenBank/DDBJ whole genome shotgun (WGS) entry which is preliminary data.</text>
</comment>
<protein>
    <recommendedName>
        <fullName evidence="4">HTH arsR-type domain-containing protein</fullName>
    </recommendedName>
</protein>
<dbReference type="InterPro" id="IPR036390">
    <property type="entry name" value="WH_DNA-bd_sf"/>
</dbReference>
<sequence>MRLRIHFTRDDLLRIRLADAPDPMWEIVNSLHLLQSGGGGLVFDRWRRGSARRLDGGEATRRAWRMLVLLAPCASYFPDFLTPAGGHRELDAAVDSVLSTPADRLGREMGRLASGGRPQPWFAALARGDAAVMGVLGEALRTYHRGAIEPHRSAIQAAVRADIAARTRALLYGGGEALLDSLSPLMRWSTPVLEMDYPVDRDLYLDGRGLRLVPSFFCWRHPVSYADPGLPPTVVYPVGPAPGWTDPDAQGGASGGLAALVGPTRAWILELVAERPATTTDLARAAGVSPATVSKHAAVLRGAGLICSHSEGRHVLHTATAVGMTLLAQR</sequence>
<evidence type="ECO:0000259" key="4">
    <source>
        <dbReference type="PROSITE" id="PS50987"/>
    </source>
</evidence>
<proteinExistence type="predicted"/>
<dbReference type="InterPro" id="IPR001845">
    <property type="entry name" value="HTH_ArsR_DNA-bd_dom"/>
</dbReference>
<reference evidence="5 6" key="1">
    <citation type="submission" date="2020-08" db="EMBL/GenBank/DDBJ databases">
        <title>Sequencing the genomes of 1000 actinobacteria strains.</title>
        <authorList>
            <person name="Klenk H.-P."/>
        </authorList>
    </citation>
    <scope>NUCLEOTIDE SEQUENCE [LARGE SCALE GENOMIC DNA]</scope>
    <source>
        <strain evidence="5 6">DSM 46659</strain>
    </source>
</reference>
<dbReference type="SUPFAM" id="SSF46785">
    <property type="entry name" value="Winged helix' DNA-binding domain"/>
    <property type="match status" value="1"/>
</dbReference>
<dbReference type="GO" id="GO:0003677">
    <property type="term" value="F:DNA binding"/>
    <property type="evidence" value="ECO:0007669"/>
    <property type="project" value="UniProtKB-KW"/>
</dbReference>
<dbReference type="CDD" id="cd00090">
    <property type="entry name" value="HTH_ARSR"/>
    <property type="match status" value="1"/>
</dbReference>
<dbReference type="InterPro" id="IPR051011">
    <property type="entry name" value="Metal_resp_trans_reg"/>
</dbReference>
<dbReference type="Proteomes" id="UP000546642">
    <property type="component" value="Unassembled WGS sequence"/>
</dbReference>
<feature type="domain" description="HTH arsR-type" evidence="4">
    <location>
        <begin position="245"/>
        <end position="330"/>
    </location>
</feature>
<dbReference type="Pfam" id="PF01022">
    <property type="entry name" value="HTH_5"/>
    <property type="match status" value="1"/>
</dbReference>
<dbReference type="GO" id="GO:0003700">
    <property type="term" value="F:DNA-binding transcription factor activity"/>
    <property type="evidence" value="ECO:0007669"/>
    <property type="project" value="InterPro"/>
</dbReference>
<dbReference type="RefSeq" id="WP_184074581.1">
    <property type="nucleotide sequence ID" value="NZ_JACHDS010000001.1"/>
</dbReference>
<evidence type="ECO:0000313" key="6">
    <source>
        <dbReference type="Proteomes" id="UP000546642"/>
    </source>
</evidence>
<accession>A0A7W9YFT2</accession>
<dbReference type="PANTHER" id="PTHR43132:SF8">
    <property type="entry name" value="HTH-TYPE TRANSCRIPTIONAL REGULATOR KMTR"/>
    <property type="match status" value="1"/>
</dbReference>
<dbReference type="InterPro" id="IPR036388">
    <property type="entry name" value="WH-like_DNA-bd_sf"/>
</dbReference>
<dbReference type="PANTHER" id="PTHR43132">
    <property type="entry name" value="ARSENICAL RESISTANCE OPERON REPRESSOR ARSR-RELATED"/>
    <property type="match status" value="1"/>
</dbReference>